<evidence type="ECO:0000259" key="4">
    <source>
        <dbReference type="Pfam" id="PF25973"/>
    </source>
</evidence>
<dbReference type="InterPro" id="IPR058647">
    <property type="entry name" value="BSH_CzcB-like"/>
</dbReference>
<organism evidence="5 6">
    <name type="scientific">Lacihabitans lacunae</name>
    <dbReference type="NCBI Taxonomy" id="1028214"/>
    <lineage>
        <taxon>Bacteria</taxon>
        <taxon>Pseudomonadati</taxon>
        <taxon>Bacteroidota</taxon>
        <taxon>Cytophagia</taxon>
        <taxon>Cytophagales</taxon>
        <taxon>Leadbetterellaceae</taxon>
        <taxon>Lacihabitans</taxon>
    </lineage>
</organism>
<dbReference type="RefSeq" id="WP_379837978.1">
    <property type="nucleotide sequence ID" value="NZ_JBHRYQ010000001.1"/>
</dbReference>
<comment type="similarity">
    <text evidence="1">Belongs to the membrane fusion protein (MFP) (TC 8.A.1) family.</text>
</comment>
<dbReference type="InterPro" id="IPR006143">
    <property type="entry name" value="RND_pump_MFP"/>
</dbReference>
<proteinExistence type="inferred from homology"/>
<feature type="domain" description="CzcB-like barrel-sandwich hybrid" evidence="4">
    <location>
        <begin position="66"/>
        <end position="205"/>
    </location>
</feature>
<name>A0ABV7YX88_9BACT</name>
<dbReference type="PANTHER" id="PTHR30097:SF4">
    <property type="entry name" value="SLR6042 PROTEIN"/>
    <property type="match status" value="1"/>
</dbReference>
<dbReference type="Pfam" id="PF25973">
    <property type="entry name" value="BSH_CzcB"/>
    <property type="match status" value="1"/>
</dbReference>
<gene>
    <name evidence="5" type="ORF">ACFOOI_11025</name>
</gene>
<keyword evidence="2" id="KW-0813">Transport</keyword>
<keyword evidence="6" id="KW-1185">Reference proteome</keyword>
<dbReference type="Gene3D" id="1.10.287.470">
    <property type="entry name" value="Helix hairpin bin"/>
    <property type="match status" value="1"/>
</dbReference>
<sequence length="358" mass="39145">MKISRILFSVIIFGTTACGSAKKETATQTAAEEAPADSLSLFTVGVDHVKNKLSLSGKVSYNQDKITKVFSLVSGHMQDVKSVLGDYVKAGQVLAIIQSGDLADLQQNAVSAKSQLSVAQKNLQVTKDMSDAGLASQKDLVAAQEMVESAKGEVRRVAARQNILGSSASTYYIKAPVSGFIVEKNAQPGMELRSDDPESLFTISNLDPIWILANVYENDVSKIKLGQEAKITTLSYPDKVYTGRIDKIFNMLDPESKTMKVRVTLSNADFLLKPEMFAKVNLEYGFSENKLIVPSESIIFDNNKNYVVIGTNFKDLKIVPVDVFQKVDDITFLNGGVNSGDKIVKENAYLLYNSLTKN</sequence>
<dbReference type="Gene3D" id="2.40.420.20">
    <property type="match status" value="1"/>
</dbReference>
<dbReference type="SUPFAM" id="SSF111369">
    <property type="entry name" value="HlyD-like secretion proteins"/>
    <property type="match status" value="1"/>
</dbReference>
<dbReference type="Gene3D" id="2.40.30.170">
    <property type="match status" value="1"/>
</dbReference>
<dbReference type="PROSITE" id="PS51257">
    <property type="entry name" value="PROKAR_LIPOPROTEIN"/>
    <property type="match status" value="1"/>
</dbReference>
<dbReference type="InterPro" id="IPR051909">
    <property type="entry name" value="MFP_Cation_Efflux"/>
</dbReference>
<evidence type="ECO:0000256" key="1">
    <source>
        <dbReference type="ARBA" id="ARBA00009477"/>
    </source>
</evidence>
<dbReference type="InterPro" id="IPR058792">
    <property type="entry name" value="Beta-barrel_RND_2"/>
</dbReference>
<dbReference type="Proteomes" id="UP001595616">
    <property type="component" value="Unassembled WGS sequence"/>
</dbReference>
<comment type="caution">
    <text evidence="5">The sequence shown here is derived from an EMBL/GenBank/DDBJ whole genome shotgun (WGS) entry which is preliminary data.</text>
</comment>
<dbReference type="PANTHER" id="PTHR30097">
    <property type="entry name" value="CATION EFFLUX SYSTEM PROTEIN CUSB"/>
    <property type="match status" value="1"/>
</dbReference>
<accession>A0ABV7YX88</accession>
<evidence type="ECO:0000259" key="3">
    <source>
        <dbReference type="Pfam" id="PF25954"/>
    </source>
</evidence>
<dbReference type="EMBL" id="JBHRYQ010000001">
    <property type="protein sequence ID" value="MFC3811189.1"/>
    <property type="molecule type" value="Genomic_DNA"/>
</dbReference>
<protein>
    <submittedName>
        <fullName evidence="5">Efflux RND transporter periplasmic adaptor subunit</fullName>
    </submittedName>
</protein>
<evidence type="ECO:0000256" key="2">
    <source>
        <dbReference type="ARBA" id="ARBA00022448"/>
    </source>
</evidence>
<dbReference type="Pfam" id="PF25954">
    <property type="entry name" value="Beta-barrel_RND_2"/>
    <property type="match status" value="1"/>
</dbReference>
<feature type="domain" description="CusB-like beta-barrel" evidence="3">
    <location>
        <begin position="208"/>
        <end position="283"/>
    </location>
</feature>
<evidence type="ECO:0000313" key="6">
    <source>
        <dbReference type="Proteomes" id="UP001595616"/>
    </source>
</evidence>
<dbReference type="NCBIfam" id="TIGR01730">
    <property type="entry name" value="RND_mfp"/>
    <property type="match status" value="1"/>
</dbReference>
<reference evidence="6" key="1">
    <citation type="journal article" date="2019" name="Int. J. Syst. Evol. Microbiol.">
        <title>The Global Catalogue of Microorganisms (GCM) 10K type strain sequencing project: providing services to taxonomists for standard genome sequencing and annotation.</title>
        <authorList>
            <consortium name="The Broad Institute Genomics Platform"/>
            <consortium name="The Broad Institute Genome Sequencing Center for Infectious Disease"/>
            <person name="Wu L."/>
            <person name="Ma J."/>
        </authorList>
    </citation>
    <scope>NUCLEOTIDE SEQUENCE [LARGE SCALE GENOMIC DNA]</scope>
    <source>
        <strain evidence="6">CECT 7956</strain>
    </source>
</reference>
<evidence type="ECO:0000313" key="5">
    <source>
        <dbReference type="EMBL" id="MFC3811189.1"/>
    </source>
</evidence>